<gene>
    <name evidence="2" type="ORF">HaLaN_12763</name>
</gene>
<feature type="region of interest" description="Disordered" evidence="1">
    <location>
        <begin position="168"/>
        <end position="242"/>
    </location>
</feature>
<keyword evidence="3" id="KW-1185">Reference proteome</keyword>
<reference evidence="2 3" key="1">
    <citation type="submission" date="2020-02" db="EMBL/GenBank/DDBJ databases">
        <title>Draft genome sequence of Haematococcus lacustris strain NIES-144.</title>
        <authorList>
            <person name="Morimoto D."/>
            <person name="Nakagawa S."/>
            <person name="Yoshida T."/>
            <person name="Sawayama S."/>
        </authorList>
    </citation>
    <scope>NUCLEOTIDE SEQUENCE [LARGE SCALE GENOMIC DNA]</scope>
    <source>
        <strain evidence="2 3">NIES-144</strain>
    </source>
</reference>
<feature type="compositionally biased region" description="Gly residues" evidence="1">
    <location>
        <begin position="292"/>
        <end position="303"/>
    </location>
</feature>
<accession>A0A699Z476</accession>
<feature type="region of interest" description="Disordered" evidence="1">
    <location>
        <begin position="292"/>
        <end position="334"/>
    </location>
</feature>
<feature type="compositionally biased region" description="Polar residues" evidence="1">
    <location>
        <begin position="21"/>
        <end position="31"/>
    </location>
</feature>
<evidence type="ECO:0000313" key="2">
    <source>
        <dbReference type="EMBL" id="GFH16360.1"/>
    </source>
</evidence>
<evidence type="ECO:0000256" key="1">
    <source>
        <dbReference type="SAM" id="MobiDB-lite"/>
    </source>
</evidence>
<proteinExistence type="predicted"/>
<name>A0A699Z476_HAELA</name>
<feature type="compositionally biased region" description="Low complexity" evidence="1">
    <location>
        <begin position="307"/>
        <end position="317"/>
    </location>
</feature>
<sequence length="435" mass="44289">MVPPSTPSPAPARPLVAPTSAGDTAQLDSSLTQTQPAQPAAHQASEEDQAGPPIAKRPRLEQSGHKAGAQQSSTEPAPERPGVQTEGPVAGDMDTGLSCPGGGDESLGHLLFTQQGSSAHQGQLAGRHAWEVRRWPGRGAGREGAVAGPAAARAARLFPLLLPASDLPKQQERSEAGQQAARSATGATATTAARDAAGPMVVEEGSGSAALLSDPTPSLVPLPSSGGAAAAPKQQGVAAGDVPSPDLGLSAVLTEFNAKAGAVLQSAQAVQQAAQALAAVTESVGSVAVAEGGGARQRGGRGGASLPCRGGQVRGGPVRPGPVSPPMGGLGKRARKQGWEGWEGRGKVNGQHTPMITPPAAYCSLAAPYLAVPRSEQLRLSAVCWACALYQEAVRADGEWEREHRHRHSRSQAPQMHRPVGRGVGAMVGWQHGKR</sequence>
<feature type="compositionally biased region" description="Pro residues" evidence="1">
    <location>
        <begin position="1"/>
        <end position="12"/>
    </location>
</feature>
<organism evidence="2 3">
    <name type="scientific">Haematococcus lacustris</name>
    <name type="common">Green alga</name>
    <name type="synonym">Haematococcus pluvialis</name>
    <dbReference type="NCBI Taxonomy" id="44745"/>
    <lineage>
        <taxon>Eukaryota</taxon>
        <taxon>Viridiplantae</taxon>
        <taxon>Chlorophyta</taxon>
        <taxon>core chlorophytes</taxon>
        <taxon>Chlorophyceae</taxon>
        <taxon>CS clade</taxon>
        <taxon>Chlamydomonadales</taxon>
        <taxon>Haematococcaceae</taxon>
        <taxon>Haematococcus</taxon>
    </lineage>
</organism>
<dbReference type="Proteomes" id="UP000485058">
    <property type="component" value="Unassembled WGS sequence"/>
</dbReference>
<protein>
    <submittedName>
        <fullName evidence="2">Uncharacterized protein</fullName>
    </submittedName>
</protein>
<comment type="caution">
    <text evidence="2">The sequence shown here is derived from an EMBL/GenBank/DDBJ whole genome shotgun (WGS) entry which is preliminary data.</text>
</comment>
<evidence type="ECO:0000313" key="3">
    <source>
        <dbReference type="Proteomes" id="UP000485058"/>
    </source>
</evidence>
<feature type="compositionally biased region" description="Low complexity" evidence="1">
    <location>
        <begin position="176"/>
        <end position="197"/>
    </location>
</feature>
<feature type="compositionally biased region" description="Low complexity" evidence="1">
    <location>
        <begin position="226"/>
        <end position="240"/>
    </location>
</feature>
<feature type="compositionally biased region" description="Low complexity" evidence="1">
    <location>
        <begin position="32"/>
        <end position="43"/>
    </location>
</feature>
<dbReference type="EMBL" id="BLLF01000985">
    <property type="protein sequence ID" value="GFH16360.1"/>
    <property type="molecule type" value="Genomic_DNA"/>
</dbReference>
<feature type="region of interest" description="Disordered" evidence="1">
    <location>
        <begin position="1"/>
        <end position="109"/>
    </location>
</feature>
<dbReference type="AlphaFoldDB" id="A0A699Z476"/>